<evidence type="ECO:0000313" key="4">
    <source>
        <dbReference type="Proteomes" id="UP000886653"/>
    </source>
</evidence>
<dbReference type="Proteomes" id="UP000886653">
    <property type="component" value="Unassembled WGS sequence"/>
</dbReference>
<feature type="chain" id="PRO_5040483151" evidence="2">
    <location>
        <begin position="28"/>
        <end position="192"/>
    </location>
</feature>
<protein>
    <submittedName>
        <fullName evidence="3">Uncharacterized protein</fullName>
    </submittedName>
</protein>
<evidence type="ECO:0000313" key="3">
    <source>
        <dbReference type="EMBL" id="KAG0142591.1"/>
    </source>
</evidence>
<keyword evidence="4" id="KW-1185">Reference proteome</keyword>
<comment type="caution">
    <text evidence="3">The sequence shown here is derived from an EMBL/GenBank/DDBJ whole genome shotgun (WGS) entry which is preliminary data.</text>
</comment>
<gene>
    <name evidence="3" type="ORF">CROQUDRAFT_662379</name>
</gene>
<feature type="compositionally biased region" description="Polar residues" evidence="1">
    <location>
        <begin position="132"/>
        <end position="173"/>
    </location>
</feature>
<keyword evidence="2" id="KW-0732">Signal</keyword>
<evidence type="ECO:0000256" key="2">
    <source>
        <dbReference type="SAM" id="SignalP"/>
    </source>
</evidence>
<accession>A0A9P6NF99</accession>
<reference evidence="3" key="1">
    <citation type="submission" date="2013-11" db="EMBL/GenBank/DDBJ databases">
        <title>Genome sequence of the fusiform rust pathogen reveals effectors for host alternation and coevolution with pine.</title>
        <authorList>
            <consortium name="DOE Joint Genome Institute"/>
            <person name="Smith K."/>
            <person name="Pendleton A."/>
            <person name="Kubisiak T."/>
            <person name="Anderson C."/>
            <person name="Salamov A."/>
            <person name="Aerts A."/>
            <person name="Riley R."/>
            <person name="Clum A."/>
            <person name="Lindquist E."/>
            <person name="Ence D."/>
            <person name="Campbell M."/>
            <person name="Kronenberg Z."/>
            <person name="Feau N."/>
            <person name="Dhillon B."/>
            <person name="Hamelin R."/>
            <person name="Burleigh J."/>
            <person name="Smith J."/>
            <person name="Yandell M."/>
            <person name="Nelson C."/>
            <person name="Grigoriev I."/>
            <person name="Davis J."/>
        </authorList>
    </citation>
    <scope>NUCLEOTIDE SEQUENCE</scope>
    <source>
        <strain evidence="3">G11</strain>
    </source>
</reference>
<dbReference type="EMBL" id="MU167344">
    <property type="protein sequence ID" value="KAG0142591.1"/>
    <property type="molecule type" value="Genomic_DNA"/>
</dbReference>
<evidence type="ECO:0000256" key="1">
    <source>
        <dbReference type="SAM" id="MobiDB-lite"/>
    </source>
</evidence>
<sequence length="192" mass="21164">MILISSTAFSRLTFLGYLLVVVHQTLAQIPRIQLHYSTLPPTKSDSEDLKPARPLQSNWVKPQLESQAQTSDSESRADLRTLPSYLPPRSRTNRWTSLGSIEPKKPNKHKPVACDPSASPIWSPDPNINLDVPTSTARSVVSGSSNLPPSPTRSLQTACSRGPPTSSYSKPSHQQTAALRRWFAGLMRLIIT</sequence>
<feature type="signal peptide" evidence="2">
    <location>
        <begin position="1"/>
        <end position="27"/>
    </location>
</feature>
<feature type="region of interest" description="Disordered" evidence="1">
    <location>
        <begin position="41"/>
        <end position="173"/>
    </location>
</feature>
<dbReference type="AlphaFoldDB" id="A0A9P6NF99"/>
<name>A0A9P6NF99_9BASI</name>
<feature type="compositionally biased region" description="Polar residues" evidence="1">
    <location>
        <begin position="55"/>
        <end position="72"/>
    </location>
</feature>
<proteinExistence type="predicted"/>
<organism evidence="3 4">
    <name type="scientific">Cronartium quercuum f. sp. fusiforme G11</name>
    <dbReference type="NCBI Taxonomy" id="708437"/>
    <lineage>
        <taxon>Eukaryota</taxon>
        <taxon>Fungi</taxon>
        <taxon>Dikarya</taxon>
        <taxon>Basidiomycota</taxon>
        <taxon>Pucciniomycotina</taxon>
        <taxon>Pucciniomycetes</taxon>
        <taxon>Pucciniales</taxon>
        <taxon>Coleosporiaceae</taxon>
        <taxon>Cronartium</taxon>
    </lineage>
</organism>